<organism evidence="1 2">
    <name type="scientific">Streptomyces purpureus</name>
    <dbReference type="NCBI Taxonomy" id="1951"/>
    <lineage>
        <taxon>Bacteria</taxon>
        <taxon>Bacillati</taxon>
        <taxon>Actinomycetota</taxon>
        <taxon>Actinomycetes</taxon>
        <taxon>Kitasatosporales</taxon>
        <taxon>Streptomycetaceae</taxon>
        <taxon>Streptomyces</taxon>
    </lineage>
</organism>
<sequence>MAVAESGTADSGYSCEAALRVFAGGLGEPAVAAGSASAPAPLEALRAVVLQSVEAVIAAAAGVPPVLADGGAKAP</sequence>
<dbReference type="Proteomes" id="UP000619486">
    <property type="component" value="Unassembled WGS sequence"/>
</dbReference>
<keyword evidence="2" id="KW-1185">Reference proteome</keyword>
<proteinExistence type="predicted"/>
<name>A0A918HEX8_9ACTN</name>
<dbReference type="AlphaFoldDB" id="A0A918HEX8"/>
<reference evidence="1" key="2">
    <citation type="submission" date="2020-09" db="EMBL/GenBank/DDBJ databases">
        <authorList>
            <person name="Sun Q."/>
            <person name="Ohkuma M."/>
        </authorList>
    </citation>
    <scope>NUCLEOTIDE SEQUENCE</scope>
    <source>
        <strain evidence="1">JCM 3172</strain>
    </source>
</reference>
<protein>
    <submittedName>
        <fullName evidence="1">Uncharacterized protein</fullName>
    </submittedName>
</protein>
<gene>
    <name evidence="1" type="ORF">GCM10014713_61190</name>
</gene>
<evidence type="ECO:0000313" key="1">
    <source>
        <dbReference type="EMBL" id="GGT59460.1"/>
    </source>
</evidence>
<dbReference type="EMBL" id="BMQQ01000034">
    <property type="protein sequence ID" value="GGT59460.1"/>
    <property type="molecule type" value="Genomic_DNA"/>
</dbReference>
<reference evidence="1" key="1">
    <citation type="journal article" date="2014" name="Int. J. Syst. Evol. Microbiol.">
        <title>Complete genome sequence of Corynebacterium casei LMG S-19264T (=DSM 44701T), isolated from a smear-ripened cheese.</title>
        <authorList>
            <consortium name="US DOE Joint Genome Institute (JGI-PGF)"/>
            <person name="Walter F."/>
            <person name="Albersmeier A."/>
            <person name="Kalinowski J."/>
            <person name="Ruckert C."/>
        </authorList>
    </citation>
    <scope>NUCLEOTIDE SEQUENCE</scope>
    <source>
        <strain evidence="1">JCM 3172</strain>
    </source>
</reference>
<evidence type="ECO:0000313" key="2">
    <source>
        <dbReference type="Proteomes" id="UP000619486"/>
    </source>
</evidence>
<accession>A0A918HEX8</accession>
<comment type="caution">
    <text evidence="1">The sequence shown here is derived from an EMBL/GenBank/DDBJ whole genome shotgun (WGS) entry which is preliminary data.</text>
</comment>